<proteinExistence type="predicted"/>
<protein>
    <submittedName>
        <fullName evidence="2">Uncharacterized protein</fullName>
    </submittedName>
</protein>
<feature type="compositionally biased region" description="Polar residues" evidence="1">
    <location>
        <begin position="9"/>
        <end position="20"/>
    </location>
</feature>
<sequence>MPRYLPYGSASTSSTPTCVPATPSMSENAFEQHVLNYFKKLHKQFKDEAEIDATELTTIYTTTKEKDQTEPEVKKEKN</sequence>
<name>A0ABR0PEY4_GOSAR</name>
<comment type="caution">
    <text evidence="2">The sequence shown here is derived from an EMBL/GenBank/DDBJ whole genome shotgun (WGS) entry which is preliminary data.</text>
</comment>
<dbReference type="Proteomes" id="UP001358586">
    <property type="component" value="Chromosome 7"/>
</dbReference>
<keyword evidence="3" id="KW-1185">Reference proteome</keyword>
<gene>
    <name evidence="2" type="ORF">PVK06_024812</name>
</gene>
<accession>A0ABR0PEY4</accession>
<organism evidence="2 3">
    <name type="scientific">Gossypium arboreum</name>
    <name type="common">Tree cotton</name>
    <name type="synonym">Gossypium nanking</name>
    <dbReference type="NCBI Taxonomy" id="29729"/>
    <lineage>
        <taxon>Eukaryota</taxon>
        <taxon>Viridiplantae</taxon>
        <taxon>Streptophyta</taxon>
        <taxon>Embryophyta</taxon>
        <taxon>Tracheophyta</taxon>
        <taxon>Spermatophyta</taxon>
        <taxon>Magnoliopsida</taxon>
        <taxon>eudicotyledons</taxon>
        <taxon>Gunneridae</taxon>
        <taxon>Pentapetalae</taxon>
        <taxon>rosids</taxon>
        <taxon>malvids</taxon>
        <taxon>Malvales</taxon>
        <taxon>Malvaceae</taxon>
        <taxon>Malvoideae</taxon>
        <taxon>Gossypium</taxon>
    </lineage>
</organism>
<dbReference type="EMBL" id="JARKNE010000007">
    <property type="protein sequence ID" value="KAK5819789.1"/>
    <property type="molecule type" value="Genomic_DNA"/>
</dbReference>
<evidence type="ECO:0000256" key="1">
    <source>
        <dbReference type="SAM" id="MobiDB-lite"/>
    </source>
</evidence>
<reference evidence="2 3" key="1">
    <citation type="submission" date="2023-03" db="EMBL/GenBank/DDBJ databases">
        <title>WGS of Gossypium arboreum.</title>
        <authorList>
            <person name="Yu D."/>
        </authorList>
    </citation>
    <scope>NUCLEOTIDE SEQUENCE [LARGE SCALE GENOMIC DNA]</scope>
    <source>
        <tissue evidence="2">Leaf</tissue>
    </source>
</reference>
<feature type="region of interest" description="Disordered" evidence="1">
    <location>
        <begin position="1"/>
        <end position="20"/>
    </location>
</feature>
<evidence type="ECO:0000313" key="3">
    <source>
        <dbReference type="Proteomes" id="UP001358586"/>
    </source>
</evidence>
<evidence type="ECO:0000313" key="2">
    <source>
        <dbReference type="EMBL" id="KAK5819789.1"/>
    </source>
</evidence>